<dbReference type="AlphaFoldDB" id="A0A512HDF8"/>
<reference evidence="2 3" key="1">
    <citation type="submission" date="2019-07" db="EMBL/GenBank/DDBJ databases">
        <title>Whole genome shotgun sequence of Rhizobium naphthalenivorans NBRC 107585.</title>
        <authorList>
            <person name="Hosoyama A."/>
            <person name="Uohara A."/>
            <person name="Ohji S."/>
            <person name="Ichikawa N."/>
        </authorList>
    </citation>
    <scope>NUCLEOTIDE SEQUENCE [LARGE SCALE GENOMIC DNA]</scope>
    <source>
        <strain evidence="2 3">NBRC 107585</strain>
    </source>
</reference>
<comment type="caution">
    <text evidence="2">The sequence shown here is derived from an EMBL/GenBank/DDBJ whole genome shotgun (WGS) entry which is preliminary data.</text>
</comment>
<dbReference type="GO" id="GO:0008168">
    <property type="term" value="F:methyltransferase activity"/>
    <property type="evidence" value="ECO:0007669"/>
    <property type="project" value="UniProtKB-KW"/>
</dbReference>
<evidence type="ECO:0000259" key="1">
    <source>
        <dbReference type="Pfam" id="PF08484"/>
    </source>
</evidence>
<dbReference type="Pfam" id="PF13489">
    <property type="entry name" value="Methyltransf_23"/>
    <property type="match status" value="1"/>
</dbReference>
<accession>A0A512HDF8</accession>
<sequence length="384" mass="42406">MRKCPLCLSANNVAIVERARVPVLQNVIVRTRAEALEFPTGRLSICGCQRCGFVWNDDFDPAAIDYGATYNNSVQASGVYLAHQAAMVDRVLKEKGDLHYLEIGCGEGEFIDALEKTGRLKTAIGFDPAFHGNYAFGPHITIFREYFDADSAVKVPDTINTVCSRHTIEHVPDPRAFVAEIAKFVKERKVRLLMETPDVTWILRRAAFEDFFYEHCSLYSPRSIQYLLAEFGLKCTVDLVYDGQYMWIEASPADNPPLPVAVTDFADGVAAGLAQALENWRAEIDRLRERGPLAIWGAASKGVTFALLLEGIDYAIDLNVQKQGGFLPVSAVPVVGPEAARHAGVSTIVVMNPIYETEIRSKVEEMGWNALVISLRAEAPGTSF</sequence>
<gene>
    <name evidence="2" type="ORF">RNA01_04260</name>
</gene>
<organism evidence="2 3">
    <name type="scientific">Ciceribacter naphthalenivorans</name>
    <dbReference type="NCBI Taxonomy" id="1118451"/>
    <lineage>
        <taxon>Bacteria</taxon>
        <taxon>Pseudomonadati</taxon>
        <taxon>Pseudomonadota</taxon>
        <taxon>Alphaproteobacteria</taxon>
        <taxon>Hyphomicrobiales</taxon>
        <taxon>Rhizobiaceae</taxon>
        <taxon>Ciceribacter</taxon>
    </lineage>
</organism>
<dbReference type="SUPFAM" id="SSF53335">
    <property type="entry name" value="S-adenosyl-L-methionine-dependent methyltransferases"/>
    <property type="match status" value="1"/>
</dbReference>
<dbReference type="Gene3D" id="3.40.50.150">
    <property type="entry name" value="Vaccinia Virus protein VP39"/>
    <property type="match status" value="1"/>
</dbReference>
<keyword evidence="2" id="KW-0808">Transferase</keyword>
<dbReference type="Proteomes" id="UP000321717">
    <property type="component" value="Unassembled WGS sequence"/>
</dbReference>
<name>A0A512HDF8_9HYPH</name>
<evidence type="ECO:0000313" key="2">
    <source>
        <dbReference type="EMBL" id="GEO83494.1"/>
    </source>
</evidence>
<dbReference type="GO" id="GO:0032259">
    <property type="term" value="P:methylation"/>
    <property type="evidence" value="ECO:0007669"/>
    <property type="project" value="UniProtKB-KW"/>
</dbReference>
<dbReference type="Gene3D" id="3.40.50.720">
    <property type="entry name" value="NAD(P)-binding Rossmann-like Domain"/>
    <property type="match status" value="1"/>
</dbReference>
<dbReference type="InterPro" id="IPR029063">
    <property type="entry name" value="SAM-dependent_MTases_sf"/>
</dbReference>
<dbReference type="Pfam" id="PF08484">
    <property type="entry name" value="Methyltransf_14"/>
    <property type="match status" value="1"/>
</dbReference>
<dbReference type="RefSeq" id="WP_147178312.1">
    <property type="nucleotide sequence ID" value="NZ_BJZP01000002.1"/>
</dbReference>
<evidence type="ECO:0000313" key="3">
    <source>
        <dbReference type="Proteomes" id="UP000321717"/>
    </source>
</evidence>
<protein>
    <submittedName>
        <fullName evidence="2">Methyltransferase</fullName>
    </submittedName>
</protein>
<dbReference type="EMBL" id="BJZP01000002">
    <property type="protein sequence ID" value="GEO83494.1"/>
    <property type="molecule type" value="Genomic_DNA"/>
</dbReference>
<feature type="domain" description="C-methyltransferase" evidence="1">
    <location>
        <begin position="280"/>
        <end position="366"/>
    </location>
</feature>
<proteinExistence type="predicted"/>
<dbReference type="InterPro" id="IPR013691">
    <property type="entry name" value="MeTrfase_14"/>
</dbReference>
<keyword evidence="3" id="KW-1185">Reference proteome</keyword>
<dbReference type="OrthoDB" id="9815644at2"/>
<keyword evidence="2" id="KW-0489">Methyltransferase</keyword>